<organism evidence="1 2">
    <name type="scientific">Halosquirtibacter laminarini</name>
    <dbReference type="NCBI Taxonomy" id="3374600"/>
    <lineage>
        <taxon>Bacteria</taxon>
        <taxon>Pseudomonadati</taxon>
        <taxon>Bacteroidota</taxon>
        <taxon>Bacteroidia</taxon>
        <taxon>Marinilabiliales</taxon>
        <taxon>Prolixibacteraceae</taxon>
        <taxon>Halosquirtibacter</taxon>
    </lineage>
</organism>
<name>A0AC61NGQ2_9BACT</name>
<proteinExistence type="predicted"/>
<evidence type="ECO:0000313" key="2">
    <source>
        <dbReference type="Proteomes" id="UP000826212"/>
    </source>
</evidence>
<sequence>MKNALRTFVLFFVLFAGSVSAQTKIGHINFQQLLSVMPERAAATKQMEAHGKELETQLAELQKDFQTKVGEYQKNSGSMTDIVRSTKEGELRDLQQRIESFRVAAQQDVQKKQKNLFQPILEKAQGAVKKVAKEQGLTYVLDTSTGVVLYQSNESIDILPLVKVALGIK</sequence>
<evidence type="ECO:0000313" key="1">
    <source>
        <dbReference type="EMBL" id="QZE14781.1"/>
    </source>
</evidence>
<reference evidence="1" key="1">
    <citation type="submission" date="2021-08" db="EMBL/GenBank/DDBJ databases">
        <title>Novel anaerobic bacterium isolated from sea squirt in East Sea, Republic of Korea.</title>
        <authorList>
            <person name="Nguyen T.H."/>
            <person name="Li Z."/>
            <person name="Lee Y.-J."/>
            <person name="Ko J."/>
            <person name="Kim S.-G."/>
        </authorList>
    </citation>
    <scope>NUCLEOTIDE SEQUENCE</scope>
    <source>
        <strain evidence="1">KCTC 25031</strain>
    </source>
</reference>
<keyword evidence="2" id="KW-1185">Reference proteome</keyword>
<dbReference type="EMBL" id="CP081303">
    <property type="protein sequence ID" value="QZE14781.1"/>
    <property type="molecule type" value="Genomic_DNA"/>
</dbReference>
<gene>
    <name evidence="1" type="ORF">K4L44_02665</name>
</gene>
<accession>A0AC61NGQ2</accession>
<protein>
    <submittedName>
        <fullName evidence="1">OmpH family outer membrane protein</fullName>
    </submittedName>
</protein>
<dbReference type="Proteomes" id="UP000826212">
    <property type="component" value="Chromosome"/>
</dbReference>